<evidence type="ECO:0000313" key="2">
    <source>
        <dbReference type="Proteomes" id="UP000494216"/>
    </source>
</evidence>
<evidence type="ECO:0000313" key="1">
    <source>
        <dbReference type="EMBL" id="CAA9889879.1"/>
    </source>
</evidence>
<dbReference type="AlphaFoldDB" id="A0A8S0WHK2"/>
<protein>
    <submittedName>
        <fullName evidence="1">Uncharacterized protein</fullName>
    </submittedName>
</protein>
<accession>A0A8S0WHK2</accession>
<name>A0A8S0WHK2_9GAMM</name>
<dbReference type="RefSeq" id="WP_246246888.1">
    <property type="nucleotide sequence ID" value="NZ_CADCXN010000042.1"/>
</dbReference>
<organism evidence="1 2">
    <name type="scientific">Candidatus Methylobacter favarea</name>
    <dbReference type="NCBI Taxonomy" id="2707345"/>
    <lineage>
        <taxon>Bacteria</taxon>
        <taxon>Pseudomonadati</taxon>
        <taxon>Pseudomonadota</taxon>
        <taxon>Gammaproteobacteria</taxon>
        <taxon>Methylococcales</taxon>
        <taxon>Methylococcaceae</taxon>
        <taxon>Methylobacter</taxon>
    </lineage>
</organism>
<dbReference type="Proteomes" id="UP000494216">
    <property type="component" value="Unassembled WGS sequence"/>
</dbReference>
<comment type="caution">
    <text evidence="1">The sequence shown here is derived from an EMBL/GenBank/DDBJ whole genome shotgun (WGS) entry which is preliminary data.</text>
</comment>
<proteinExistence type="predicted"/>
<dbReference type="EMBL" id="CADCXN010000042">
    <property type="protein sequence ID" value="CAA9889879.1"/>
    <property type="molecule type" value="Genomic_DNA"/>
</dbReference>
<gene>
    <name evidence="1" type="ORF">METHB2_150003</name>
</gene>
<sequence>MQLRNGKNRTLSFAGHLGEQTPVVGGSEWCQIRPHLQFQQMLTPSLRSLGILRADVRLDTQLVTDNSSRDTSGSVLVGTAKPG</sequence>
<keyword evidence="2" id="KW-1185">Reference proteome</keyword>
<reference evidence="1 2" key="1">
    <citation type="submission" date="2020-02" db="EMBL/GenBank/DDBJ databases">
        <authorList>
            <person name="Hogendoorn C."/>
        </authorList>
    </citation>
    <scope>NUCLEOTIDE SEQUENCE [LARGE SCALE GENOMIC DNA]</scope>
    <source>
        <strain evidence="1">METHB21</strain>
    </source>
</reference>